<evidence type="ECO:0000313" key="12">
    <source>
        <dbReference type="RefSeq" id="XP_020661336.2"/>
    </source>
</evidence>
<feature type="compositionally biased region" description="Basic residues" evidence="10">
    <location>
        <begin position="61"/>
        <end position="74"/>
    </location>
</feature>
<dbReference type="AlphaFoldDB" id="A0A6J0UKU7"/>
<comment type="subunit">
    <text evidence="9">Component of the RZZ complex.</text>
</comment>
<evidence type="ECO:0000256" key="6">
    <source>
        <dbReference type="ARBA" id="ARBA00022838"/>
    </source>
</evidence>
<dbReference type="PANTHER" id="PTHR15995">
    <property type="entry name" value="PROTEIN ZWILCH HOMOLOG"/>
    <property type="match status" value="1"/>
</dbReference>
<dbReference type="Gene3D" id="1.10.287.1880">
    <property type="match status" value="1"/>
</dbReference>
<evidence type="ECO:0000256" key="5">
    <source>
        <dbReference type="ARBA" id="ARBA00022776"/>
    </source>
</evidence>
<sequence length="681" mass="77717">MDAEENDISRRALRMKPPQKGEGLFFLARRPSLLTLAEGFCFIRVAREEERKKSWRAALIRRRGKKKRATRRRSPAGGAMASRRPGRMEEEPVRQFQGFLQQVYEEGKKSSNVPCAFKSEMQGYLIGEGCANPLENFWNRSDVMFVIEKMKPSEEPISLEEEQTDDTPSSLIVPKSSSSVLALPVSRARQLISFYTMSQNPNMNHLKITMPTVFPSLWVRCDGSDPKQTIWLGAEPLNTENKLTGISLHTVNCTGPVSNKNYSADLEELKERHKMRHHSSDLMIKGFARYEFLEVTSFGSLSLEDSLTPLGRHIHADFTWNTVTKLLQTPPLTSVATLKVQMASGSHLSSVYELNRELQFLLSLAENLKTGTIDLPKPSGQKPAVELVKKLLKDLKDEVNGLTMPNQNDSENSQDDDASACDAMKTFFSKRGDLDFVEQLWCKIWRNVTSYGEMVECFTLIMKSLQRGELQTWVHQGSSSLLSQLIRQSYHGAVETVFLTGETPIQMLLEIGMDKMKRDYVSYFVGKEFATPTHLDYFMSTSVDLPEQVHRLQKLHHILEIVDNCVELLKLEHENLIFLTQSCINYYKENPLNEKHEFQLPIRTTFVKDFYQNADPQVWRVEISSGQEEKKVKTIWQLSTTLPAEHMNPANVGLLNDTEACDSKEEMYCITLMECSSVYFS</sequence>
<evidence type="ECO:0000256" key="2">
    <source>
        <dbReference type="ARBA" id="ARBA00009062"/>
    </source>
</evidence>
<comment type="function">
    <text evidence="9">Essential component of the mitotic checkpoint, which prevents cells from prematurely exiting mitosis. Required for the assembly of the dynein-dynactin and MAD1-MAD2 complexes onto kinetochores. Its function related to the spindle assembly machinery is proposed to depend on its association in the mitotic RZZ complex.</text>
</comment>
<dbReference type="KEGG" id="pvt:110085472"/>
<keyword evidence="7 9" id="KW-0131">Cell cycle</keyword>
<keyword evidence="4 9" id="KW-0132">Cell division</keyword>
<dbReference type="PANTHER" id="PTHR15995:SF1">
    <property type="entry name" value="PROTEIN ZWILCH HOMOLOG"/>
    <property type="match status" value="1"/>
</dbReference>
<accession>A0A6J0UKU7</accession>
<dbReference type="GO" id="GO:0051301">
    <property type="term" value="P:cell division"/>
    <property type="evidence" value="ECO:0007669"/>
    <property type="project" value="UniProtKB-UniRule"/>
</dbReference>
<dbReference type="CTD" id="55055"/>
<feature type="region of interest" description="Disordered" evidence="10">
    <location>
        <begin position="61"/>
        <end position="90"/>
    </location>
</feature>
<comment type="similarity">
    <text evidence="2 9">Belongs to the ZWILCH family.</text>
</comment>
<evidence type="ECO:0000256" key="4">
    <source>
        <dbReference type="ARBA" id="ARBA00022618"/>
    </source>
</evidence>
<keyword evidence="11" id="KW-1185">Reference proteome</keyword>
<dbReference type="OrthoDB" id="5556307at2759"/>
<reference evidence="12" key="1">
    <citation type="submission" date="2025-08" db="UniProtKB">
        <authorList>
            <consortium name="RefSeq"/>
        </authorList>
    </citation>
    <scope>IDENTIFICATION</scope>
</reference>
<keyword evidence="3 9" id="KW-0158">Chromosome</keyword>
<keyword evidence="5 9" id="KW-0498">Mitosis</keyword>
<dbReference type="Proteomes" id="UP001652642">
    <property type="component" value="Chromosome 12"/>
</dbReference>
<dbReference type="GeneID" id="110085472"/>
<dbReference type="GO" id="GO:0007094">
    <property type="term" value="P:mitotic spindle assembly checkpoint signaling"/>
    <property type="evidence" value="ECO:0007669"/>
    <property type="project" value="UniProtKB-UniRule"/>
</dbReference>
<keyword evidence="6 9" id="KW-0995">Kinetochore</keyword>
<dbReference type="Gene3D" id="6.20.270.10">
    <property type="match status" value="1"/>
</dbReference>
<protein>
    <recommendedName>
        <fullName evidence="9">Protein zwilch</fullName>
    </recommendedName>
</protein>
<evidence type="ECO:0000256" key="7">
    <source>
        <dbReference type="ARBA" id="ARBA00023306"/>
    </source>
</evidence>
<dbReference type="Gene3D" id="2.20.25.230">
    <property type="match status" value="1"/>
</dbReference>
<dbReference type="Gene3D" id="1.20.58.730">
    <property type="match status" value="1"/>
</dbReference>
<evidence type="ECO:0000313" key="11">
    <source>
        <dbReference type="Proteomes" id="UP001652642"/>
    </source>
</evidence>
<dbReference type="GO" id="GO:1990423">
    <property type="term" value="C:RZZ complex"/>
    <property type="evidence" value="ECO:0007669"/>
    <property type="project" value="UniProtKB-UniRule"/>
</dbReference>
<dbReference type="InterPro" id="IPR018630">
    <property type="entry name" value="Zwilch"/>
</dbReference>
<organism evidence="11 12">
    <name type="scientific">Pogona vitticeps</name>
    <name type="common">central bearded dragon</name>
    <dbReference type="NCBI Taxonomy" id="103695"/>
    <lineage>
        <taxon>Eukaryota</taxon>
        <taxon>Metazoa</taxon>
        <taxon>Chordata</taxon>
        <taxon>Craniata</taxon>
        <taxon>Vertebrata</taxon>
        <taxon>Euteleostomi</taxon>
        <taxon>Lepidosauria</taxon>
        <taxon>Squamata</taxon>
        <taxon>Bifurcata</taxon>
        <taxon>Unidentata</taxon>
        <taxon>Episquamata</taxon>
        <taxon>Toxicofera</taxon>
        <taxon>Iguania</taxon>
        <taxon>Acrodonta</taxon>
        <taxon>Agamidae</taxon>
        <taxon>Amphibolurinae</taxon>
        <taxon>Pogona</taxon>
    </lineage>
</organism>
<dbReference type="GO" id="GO:0034501">
    <property type="term" value="P:protein localization to kinetochore"/>
    <property type="evidence" value="ECO:0007669"/>
    <property type="project" value="UniProtKB-UniRule"/>
</dbReference>
<evidence type="ECO:0000256" key="10">
    <source>
        <dbReference type="SAM" id="MobiDB-lite"/>
    </source>
</evidence>
<dbReference type="InParanoid" id="A0A6J0UKU7"/>
<keyword evidence="8 9" id="KW-0137">Centromere</keyword>
<proteinExistence type="inferred from homology"/>
<name>A0A6J0UKU7_9SAUR</name>
<evidence type="ECO:0000256" key="3">
    <source>
        <dbReference type="ARBA" id="ARBA00022454"/>
    </source>
</evidence>
<comment type="subcellular location">
    <subcellularLocation>
        <location evidence="1 9">Chromosome</location>
        <location evidence="1 9">Centromere</location>
        <location evidence="1 9">Kinetochore</location>
    </subcellularLocation>
</comment>
<gene>
    <name evidence="12" type="primary">ZWILCH</name>
</gene>
<evidence type="ECO:0000256" key="8">
    <source>
        <dbReference type="ARBA" id="ARBA00023328"/>
    </source>
</evidence>
<dbReference type="Pfam" id="PF09817">
    <property type="entry name" value="Zwilch"/>
    <property type="match status" value="1"/>
</dbReference>
<dbReference type="RefSeq" id="XP_020661336.2">
    <property type="nucleotide sequence ID" value="XM_020805677.2"/>
</dbReference>
<dbReference type="Gene3D" id="6.10.140.520">
    <property type="match status" value="1"/>
</dbReference>
<evidence type="ECO:0000256" key="9">
    <source>
        <dbReference type="RuleBase" id="RU369076"/>
    </source>
</evidence>
<evidence type="ECO:0000256" key="1">
    <source>
        <dbReference type="ARBA" id="ARBA00004629"/>
    </source>
</evidence>